<dbReference type="Proteomes" id="UP000299102">
    <property type="component" value="Unassembled WGS sequence"/>
</dbReference>
<gene>
    <name evidence="1" type="ORF">EVAR_24471_1</name>
</gene>
<sequence>MNETRSIPHKTLGYEKAVLAVDPTQFDCGSKNGPRHLVHCHAYQILGKGRQGFGELSYRYAESEKTIDNGEFFSLPSNLARRYSMKPRGWG</sequence>
<dbReference type="AlphaFoldDB" id="A0A4C1WYY7"/>
<organism evidence="1 2">
    <name type="scientific">Eumeta variegata</name>
    <name type="common">Bagworm moth</name>
    <name type="synonym">Eumeta japonica</name>
    <dbReference type="NCBI Taxonomy" id="151549"/>
    <lineage>
        <taxon>Eukaryota</taxon>
        <taxon>Metazoa</taxon>
        <taxon>Ecdysozoa</taxon>
        <taxon>Arthropoda</taxon>
        <taxon>Hexapoda</taxon>
        <taxon>Insecta</taxon>
        <taxon>Pterygota</taxon>
        <taxon>Neoptera</taxon>
        <taxon>Endopterygota</taxon>
        <taxon>Lepidoptera</taxon>
        <taxon>Glossata</taxon>
        <taxon>Ditrysia</taxon>
        <taxon>Tineoidea</taxon>
        <taxon>Psychidae</taxon>
        <taxon>Oiketicinae</taxon>
        <taxon>Eumeta</taxon>
    </lineage>
</organism>
<evidence type="ECO:0000313" key="1">
    <source>
        <dbReference type="EMBL" id="GBP55275.1"/>
    </source>
</evidence>
<proteinExistence type="predicted"/>
<keyword evidence="2" id="KW-1185">Reference proteome</keyword>
<dbReference type="EMBL" id="BGZK01000664">
    <property type="protein sequence ID" value="GBP55275.1"/>
    <property type="molecule type" value="Genomic_DNA"/>
</dbReference>
<reference evidence="1 2" key="1">
    <citation type="journal article" date="2019" name="Commun. Biol.">
        <title>The bagworm genome reveals a unique fibroin gene that provides high tensile strength.</title>
        <authorList>
            <person name="Kono N."/>
            <person name="Nakamura H."/>
            <person name="Ohtoshi R."/>
            <person name="Tomita M."/>
            <person name="Numata K."/>
            <person name="Arakawa K."/>
        </authorList>
    </citation>
    <scope>NUCLEOTIDE SEQUENCE [LARGE SCALE GENOMIC DNA]</scope>
</reference>
<evidence type="ECO:0000313" key="2">
    <source>
        <dbReference type="Proteomes" id="UP000299102"/>
    </source>
</evidence>
<name>A0A4C1WYY7_EUMVA</name>
<comment type="caution">
    <text evidence="1">The sequence shown here is derived from an EMBL/GenBank/DDBJ whole genome shotgun (WGS) entry which is preliminary data.</text>
</comment>
<accession>A0A4C1WYY7</accession>
<protein>
    <submittedName>
        <fullName evidence="1">Uncharacterized protein</fullName>
    </submittedName>
</protein>